<gene>
    <name evidence="2" type="ORF">IWZ03DRAFT_142714</name>
</gene>
<comment type="caution">
    <text evidence="2">The sequence shown here is derived from an EMBL/GenBank/DDBJ whole genome shotgun (WGS) entry which is preliminary data.</text>
</comment>
<sequence length="534" mass="59240">MNRQAQSTQAKSNANPAPHPLHIAFAIAIIKSKPDELSVKDYILRLRESFRPRKDPLNQHASQQHFNAAAFWQKRCEGAEATQASLQAQIMDLERALDKMKVAAKREEEVSLAGASRKKTTRRAAESASSRSKRKQGPGEIYDIAVADIDALEDSGKEGRALARHLYKAHKLCHEADMRRNDLSYHLVQASKSLTAVIIGARRKYEQQIASKDFPVDAEEDAIIPGPVMNSYQTELKTAFDIATRSFTRILQLLNKLAGDDSSTKEDTSGVIFGLVTGYSGILDEMRDSARSQAGSGLSDAGNGQARRGQSAKKPQDGLDVAHELFKFLFSCLAAPSPSDALHRQVFEGFLFVILQRCGKRVFQCSFGHDATGTIQGDIRAWNHPEGHEPATGSIDDQVLSLELQYLMLLFRRAIAVAPRYLVQEEPVSISAKPKRQRTATALTRKIPLNASTPSLRAGLGVVARKRLQQTLFNAVFEEGSENDEFMDCLRMPTQPVSTPQIPKVEFKDVKSWFEEELWNVLGWDVLQQAVEGS</sequence>
<evidence type="ECO:0000313" key="3">
    <source>
        <dbReference type="Proteomes" id="UP001363622"/>
    </source>
</evidence>
<reference evidence="2 3" key="1">
    <citation type="submission" date="2024-04" db="EMBL/GenBank/DDBJ databases">
        <title>Phyllosticta paracitricarpa is synonymous to the EU quarantine fungus P. citricarpa based on phylogenomic analyses.</title>
        <authorList>
            <consortium name="Lawrence Berkeley National Laboratory"/>
            <person name="Van Ingen-Buijs V.A."/>
            <person name="Van Westerhoven A.C."/>
            <person name="Haridas S."/>
            <person name="Skiadas P."/>
            <person name="Martin F."/>
            <person name="Groenewald J.Z."/>
            <person name="Crous P.W."/>
            <person name="Seidl M.F."/>
        </authorList>
    </citation>
    <scope>NUCLEOTIDE SEQUENCE [LARGE SCALE GENOMIC DNA]</scope>
    <source>
        <strain evidence="2 3">CBS 123371</strain>
    </source>
</reference>
<evidence type="ECO:0000256" key="1">
    <source>
        <dbReference type="SAM" id="MobiDB-lite"/>
    </source>
</evidence>
<feature type="region of interest" description="Disordered" evidence="1">
    <location>
        <begin position="108"/>
        <end position="137"/>
    </location>
</feature>
<dbReference type="EMBL" id="JBBPHU010000003">
    <property type="protein sequence ID" value="KAK7520608.1"/>
    <property type="molecule type" value="Genomic_DNA"/>
</dbReference>
<proteinExistence type="predicted"/>
<accession>A0ABR1KXI5</accession>
<dbReference type="Proteomes" id="UP001363622">
    <property type="component" value="Unassembled WGS sequence"/>
</dbReference>
<organism evidence="2 3">
    <name type="scientific">Phyllosticta citriasiana</name>
    <dbReference type="NCBI Taxonomy" id="595635"/>
    <lineage>
        <taxon>Eukaryota</taxon>
        <taxon>Fungi</taxon>
        <taxon>Dikarya</taxon>
        <taxon>Ascomycota</taxon>
        <taxon>Pezizomycotina</taxon>
        <taxon>Dothideomycetes</taxon>
        <taxon>Dothideomycetes incertae sedis</taxon>
        <taxon>Botryosphaeriales</taxon>
        <taxon>Phyllostictaceae</taxon>
        <taxon>Phyllosticta</taxon>
    </lineage>
</organism>
<name>A0ABR1KXI5_9PEZI</name>
<protein>
    <submittedName>
        <fullName evidence="2">Uncharacterized protein</fullName>
    </submittedName>
</protein>
<evidence type="ECO:0000313" key="2">
    <source>
        <dbReference type="EMBL" id="KAK7520608.1"/>
    </source>
</evidence>
<keyword evidence="3" id="KW-1185">Reference proteome</keyword>
<feature type="region of interest" description="Disordered" evidence="1">
    <location>
        <begin position="292"/>
        <end position="314"/>
    </location>
</feature>